<proteinExistence type="inferred from homology"/>
<dbReference type="InterPro" id="IPR039574">
    <property type="entry name" value="OGFr"/>
</dbReference>
<evidence type="ECO:0000313" key="5">
    <source>
        <dbReference type="Proteomes" id="UP000887568"/>
    </source>
</evidence>
<dbReference type="Proteomes" id="UP000887568">
    <property type="component" value="Unplaced"/>
</dbReference>
<dbReference type="GO" id="GO:0016020">
    <property type="term" value="C:membrane"/>
    <property type="evidence" value="ECO:0007669"/>
    <property type="project" value="InterPro"/>
</dbReference>
<dbReference type="GeneID" id="119725516"/>
<dbReference type="PANTHER" id="PTHR14015:SF2">
    <property type="entry name" value="OPIOID GROWTH FACTOR RECEPTOR (OGFR) CONSERVED DOMAIN-CONTAINING PROTEIN"/>
    <property type="match status" value="1"/>
</dbReference>
<dbReference type="Pfam" id="PF04664">
    <property type="entry name" value="OGFr_N"/>
    <property type="match status" value="1"/>
</dbReference>
<sequence length="441" mass="49777">MPAKRKRSEKQASKQDKKGNKKVKGPLEFVGGNQSSDSGQTKLDDIFGPAKDKAKGMKGKGTGREKADRGDTKGQDAAGPAPSPTSTLTRNHGRANIPEAGPAENGDQHDSVDGSSANNKLSSGKGTTPKSQKGQKQGAATSTSSKMKATDPASLPGTSGGLVVRDGSKKEGRNRSDDRGKSDHAISDSESDTSTDTQPVTPRKTWLGSVFSSPKRQQPRTTSPSAWSARDTEAYRNRYPNKRDNKSLNDNWKFYNNEIESKPRGAYIDTMHKHWYMDYSLLEEHHGYIQWLFPIREMGMNWQAQELQLHEAERICKDPKCRDRVVKSYELMLHFWGMHLKDRGTGEIVRGDNWKERFRNLNRSSHNYLRITRILKSLGELGHEHLKLPFLKFVLHEAIVERTLANAERSCLHYWIHTLRDDKQRKWIQTYADNLLAESKH</sequence>
<dbReference type="EnsemblMetazoa" id="XM_038196931.1">
    <property type="protein sequence ID" value="XP_038052859.1"/>
    <property type="gene ID" value="LOC119725516"/>
</dbReference>
<evidence type="ECO:0000313" key="4">
    <source>
        <dbReference type="EnsemblMetazoa" id="XP_038052859.1"/>
    </source>
</evidence>
<feature type="region of interest" description="Disordered" evidence="2">
    <location>
        <begin position="1"/>
        <end position="242"/>
    </location>
</feature>
<evidence type="ECO:0000259" key="3">
    <source>
        <dbReference type="Pfam" id="PF04664"/>
    </source>
</evidence>
<dbReference type="InterPro" id="IPR006757">
    <property type="entry name" value="OGF_rcpt"/>
</dbReference>
<organism evidence="4 5">
    <name type="scientific">Patiria miniata</name>
    <name type="common">Bat star</name>
    <name type="synonym">Asterina miniata</name>
    <dbReference type="NCBI Taxonomy" id="46514"/>
    <lineage>
        <taxon>Eukaryota</taxon>
        <taxon>Metazoa</taxon>
        <taxon>Echinodermata</taxon>
        <taxon>Eleutherozoa</taxon>
        <taxon>Asterozoa</taxon>
        <taxon>Asteroidea</taxon>
        <taxon>Valvatacea</taxon>
        <taxon>Valvatida</taxon>
        <taxon>Asterinidae</taxon>
        <taxon>Patiria</taxon>
    </lineage>
</organism>
<evidence type="ECO:0000256" key="1">
    <source>
        <dbReference type="ARBA" id="ARBA00010365"/>
    </source>
</evidence>
<feature type="compositionally biased region" description="Polar residues" evidence="2">
    <location>
        <begin position="210"/>
        <end position="226"/>
    </location>
</feature>
<feature type="domain" description="Opioid growth factor receptor (OGFr) conserved" evidence="3">
    <location>
        <begin position="249"/>
        <end position="434"/>
    </location>
</feature>
<dbReference type="RefSeq" id="XP_038052859.1">
    <property type="nucleotide sequence ID" value="XM_038196931.1"/>
</dbReference>
<reference evidence="4" key="1">
    <citation type="submission" date="2022-11" db="UniProtKB">
        <authorList>
            <consortium name="EnsemblMetazoa"/>
        </authorList>
    </citation>
    <scope>IDENTIFICATION</scope>
</reference>
<dbReference type="AlphaFoldDB" id="A0A913ZNB5"/>
<accession>A0A913ZNB5</accession>
<keyword evidence="5" id="KW-1185">Reference proteome</keyword>
<feature type="compositionally biased region" description="Polar residues" evidence="2">
    <location>
        <begin position="113"/>
        <end position="147"/>
    </location>
</feature>
<dbReference type="RefSeq" id="XP_038052858.1">
    <property type="nucleotide sequence ID" value="XM_038196930.1"/>
</dbReference>
<dbReference type="GO" id="GO:0140625">
    <property type="term" value="F:opioid growth factor receptor activity"/>
    <property type="evidence" value="ECO:0007669"/>
    <property type="project" value="InterPro"/>
</dbReference>
<feature type="compositionally biased region" description="Basic and acidic residues" evidence="2">
    <location>
        <begin position="9"/>
        <end position="18"/>
    </location>
</feature>
<dbReference type="OrthoDB" id="9030204at2759"/>
<evidence type="ECO:0000256" key="2">
    <source>
        <dbReference type="SAM" id="MobiDB-lite"/>
    </source>
</evidence>
<feature type="compositionally biased region" description="Basic and acidic residues" evidence="2">
    <location>
        <begin position="62"/>
        <end position="74"/>
    </location>
</feature>
<feature type="compositionally biased region" description="Basic and acidic residues" evidence="2">
    <location>
        <begin position="230"/>
        <end position="242"/>
    </location>
</feature>
<comment type="similarity">
    <text evidence="1">Belongs to the opioid growth factor receptor family.</text>
</comment>
<feature type="compositionally biased region" description="Polar residues" evidence="2">
    <location>
        <begin position="32"/>
        <end position="41"/>
    </location>
</feature>
<name>A0A913ZNB5_PATMI</name>
<dbReference type="PANTHER" id="PTHR14015">
    <property type="entry name" value="OPIOID GROWTH FACTOR RECEPTOR OGFR ZETA-TYPE OPIOID RECEPTOR"/>
    <property type="match status" value="1"/>
</dbReference>
<feature type="compositionally biased region" description="Basic and acidic residues" evidence="2">
    <location>
        <begin position="166"/>
        <end position="187"/>
    </location>
</feature>
<protein>
    <recommendedName>
        <fullName evidence="3">Opioid growth factor receptor (OGFr) conserved domain-containing protein</fullName>
    </recommendedName>
</protein>
<dbReference type="EnsemblMetazoa" id="XM_038196930.1">
    <property type="protein sequence ID" value="XP_038052858.1"/>
    <property type="gene ID" value="LOC119725516"/>
</dbReference>
<feature type="compositionally biased region" description="Basic and acidic residues" evidence="2">
    <location>
        <begin position="42"/>
        <end position="55"/>
    </location>
</feature>